<evidence type="ECO:0000256" key="6">
    <source>
        <dbReference type="RuleBase" id="RU004379"/>
    </source>
</evidence>
<feature type="transmembrane region" description="Helical" evidence="6">
    <location>
        <begin position="190"/>
        <end position="210"/>
    </location>
</feature>
<reference evidence="7 8" key="1">
    <citation type="submission" date="2023-07" db="EMBL/GenBank/DDBJ databases">
        <title>Genomic Encyclopedia of Type Strains, Phase IV (KMG-IV): sequencing the most valuable type-strain genomes for metagenomic binning, comparative biology and taxonomic classification.</title>
        <authorList>
            <person name="Goeker M."/>
        </authorList>
    </citation>
    <scope>NUCLEOTIDE SEQUENCE [LARGE SCALE GENOMIC DNA]</scope>
    <source>
        <strain evidence="7 8">DSM 23837</strain>
    </source>
</reference>
<feature type="transmembrane region" description="Helical" evidence="6">
    <location>
        <begin position="66"/>
        <end position="85"/>
    </location>
</feature>
<feature type="transmembrane region" description="Helical" evidence="6">
    <location>
        <begin position="12"/>
        <end position="34"/>
    </location>
</feature>
<proteinExistence type="inferred from homology"/>
<organism evidence="7 8">
    <name type="scientific">Bacillus chungangensis</name>
    <dbReference type="NCBI Taxonomy" id="587633"/>
    <lineage>
        <taxon>Bacteria</taxon>
        <taxon>Bacillati</taxon>
        <taxon>Bacillota</taxon>
        <taxon>Bacilli</taxon>
        <taxon>Bacillales</taxon>
        <taxon>Bacillaceae</taxon>
        <taxon>Bacillus</taxon>
    </lineage>
</organism>
<evidence type="ECO:0000313" key="7">
    <source>
        <dbReference type="EMBL" id="MDQ0177938.1"/>
    </source>
</evidence>
<feature type="transmembrane region" description="Helical" evidence="6">
    <location>
        <begin position="97"/>
        <end position="115"/>
    </location>
</feature>
<sequence length="213" mass="23906">MEVVMHTDQRTLFQKVLQVFILSLFIATVGLYVGQYIPPVMMLPLIVLELGMLIAAFWLRRKKAVGYSFVYAFTFITGITTYPIVNNYASQFGAQVVLMAFASTLGIFVVLGFVGSKTKKDLSFLSTILFVSLLALIFVSLFSLFSPLNSSGLLAFSVIGTIVFSLYIVYDFNQMKHRGITENMIPMLALSLYLDFLNLFINLLRMIGILSRD</sequence>
<dbReference type="InterPro" id="IPR006214">
    <property type="entry name" value="Bax_inhibitor_1-related"/>
</dbReference>
<gene>
    <name evidence="7" type="ORF">J2S08_003832</name>
</gene>
<keyword evidence="4 6" id="KW-1133">Transmembrane helix</keyword>
<keyword evidence="8" id="KW-1185">Reference proteome</keyword>
<dbReference type="PANTHER" id="PTHR23291:SF50">
    <property type="entry name" value="PROTEIN LIFEGUARD 4"/>
    <property type="match status" value="1"/>
</dbReference>
<evidence type="ECO:0000313" key="8">
    <source>
        <dbReference type="Proteomes" id="UP001223586"/>
    </source>
</evidence>
<dbReference type="Pfam" id="PF01027">
    <property type="entry name" value="Bax1-I"/>
    <property type="match status" value="1"/>
</dbReference>
<evidence type="ECO:0000256" key="2">
    <source>
        <dbReference type="ARBA" id="ARBA00010350"/>
    </source>
</evidence>
<name>A0ABT9WXB8_9BACI</name>
<dbReference type="Proteomes" id="UP001223586">
    <property type="component" value="Unassembled WGS sequence"/>
</dbReference>
<accession>A0ABT9WXB8</accession>
<evidence type="ECO:0000256" key="1">
    <source>
        <dbReference type="ARBA" id="ARBA00004141"/>
    </source>
</evidence>
<evidence type="ECO:0000256" key="4">
    <source>
        <dbReference type="ARBA" id="ARBA00022989"/>
    </source>
</evidence>
<dbReference type="RefSeq" id="WP_307232357.1">
    <property type="nucleotide sequence ID" value="NZ_JAUSTT010000030.1"/>
</dbReference>
<feature type="transmembrane region" description="Helical" evidence="6">
    <location>
        <begin position="122"/>
        <end position="145"/>
    </location>
</feature>
<dbReference type="PANTHER" id="PTHR23291">
    <property type="entry name" value="BAX INHIBITOR-RELATED"/>
    <property type="match status" value="1"/>
</dbReference>
<evidence type="ECO:0000256" key="3">
    <source>
        <dbReference type="ARBA" id="ARBA00022692"/>
    </source>
</evidence>
<comment type="subcellular location">
    <subcellularLocation>
        <location evidence="1">Membrane</location>
        <topology evidence="1">Multi-pass membrane protein</topology>
    </subcellularLocation>
</comment>
<protein>
    <submittedName>
        <fullName evidence="7">FtsH-binding integral membrane protein</fullName>
    </submittedName>
</protein>
<feature type="transmembrane region" description="Helical" evidence="6">
    <location>
        <begin position="40"/>
        <end position="59"/>
    </location>
</feature>
<feature type="transmembrane region" description="Helical" evidence="6">
    <location>
        <begin position="151"/>
        <end position="170"/>
    </location>
</feature>
<keyword evidence="3 6" id="KW-0812">Transmembrane</keyword>
<dbReference type="CDD" id="cd10432">
    <property type="entry name" value="BI-1-like_bacterial"/>
    <property type="match status" value="1"/>
</dbReference>
<dbReference type="EMBL" id="JAUSTT010000030">
    <property type="protein sequence ID" value="MDQ0177938.1"/>
    <property type="molecule type" value="Genomic_DNA"/>
</dbReference>
<comment type="similarity">
    <text evidence="2 6">Belongs to the BI1 family.</text>
</comment>
<keyword evidence="5 6" id="KW-0472">Membrane</keyword>
<comment type="caution">
    <text evidence="7">The sequence shown here is derived from an EMBL/GenBank/DDBJ whole genome shotgun (WGS) entry which is preliminary data.</text>
</comment>
<evidence type="ECO:0000256" key="5">
    <source>
        <dbReference type="ARBA" id="ARBA00023136"/>
    </source>
</evidence>